<evidence type="ECO:0000256" key="4">
    <source>
        <dbReference type="ARBA" id="ARBA00022603"/>
    </source>
</evidence>
<dbReference type="Gene3D" id="1.10.1670.10">
    <property type="entry name" value="Helix-hairpin-Helix base-excision DNA repair enzymes (C-terminal)"/>
    <property type="match status" value="1"/>
</dbReference>
<evidence type="ECO:0000256" key="2">
    <source>
        <dbReference type="ARBA" id="ARBA00001947"/>
    </source>
</evidence>
<evidence type="ECO:0000256" key="5">
    <source>
        <dbReference type="ARBA" id="ARBA00022763"/>
    </source>
</evidence>
<dbReference type="InterPro" id="IPR009057">
    <property type="entry name" value="Homeodomain-like_sf"/>
</dbReference>
<dbReference type="InterPro" id="IPR037046">
    <property type="entry name" value="AlkA_N_sf"/>
</dbReference>
<evidence type="ECO:0000256" key="1">
    <source>
        <dbReference type="ARBA" id="ARBA00000086"/>
    </source>
</evidence>
<keyword evidence="6" id="KW-0805">Transcription regulation</keyword>
<dbReference type="PANTHER" id="PTHR43003">
    <property type="entry name" value="DNA-3-METHYLADENINE GLYCOSYLASE"/>
    <property type="match status" value="1"/>
</dbReference>
<dbReference type="InterPro" id="IPR018060">
    <property type="entry name" value="HTH_AraC"/>
</dbReference>
<dbReference type="InterPro" id="IPR003265">
    <property type="entry name" value="HhH-GPD_domain"/>
</dbReference>
<dbReference type="CDD" id="cd00056">
    <property type="entry name" value="ENDO3c"/>
    <property type="match status" value="1"/>
</dbReference>
<dbReference type="PROSITE" id="PS01124">
    <property type="entry name" value="HTH_ARAC_FAMILY_2"/>
    <property type="match status" value="1"/>
</dbReference>
<dbReference type="Pfam" id="PF00730">
    <property type="entry name" value="HhH-GPD"/>
    <property type="match status" value="1"/>
</dbReference>
<organism evidence="11 12">
    <name type="scientific">Coralloluteibacterium thermophilum</name>
    <dbReference type="NCBI Taxonomy" id="2707049"/>
    <lineage>
        <taxon>Bacteria</taxon>
        <taxon>Pseudomonadati</taxon>
        <taxon>Pseudomonadota</taxon>
        <taxon>Gammaproteobacteria</taxon>
        <taxon>Lysobacterales</taxon>
        <taxon>Lysobacteraceae</taxon>
        <taxon>Coralloluteibacterium</taxon>
    </lineage>
</organism>
<dbReference type="SUPFAM" id="SSF57884">
    <property type="entry name" value="Ada DNA repair protein, N-terminal domain (N-Ada 10)"/>
    <property type="match status" value="1"/>
</dbReference>
<evidence type="ECO:0000256" key="6">
    <source>
        <dbReference type="ARBA" id="ARBA00023015"/>
    </source>
</evidence>
<dbReference type="InterPro" id="IPR010316">
    <property type="entry name" value="AlkA_N"/>
</dbReference>
<comment type="caution">
    <text evidence="11">The sequence shown here is derived from an EMBL/GenBank/DDBJ whole genome shotgun (WGS) entry which is preliminary data.</text>
</comment>
<evidence type="ECO:0000256" key="3">
    <source>
        <dbReference type="ARBA" id="ARBA00012000"/>
    </source>
</evidence>
<dbReference type="EMBL" id="JBHSGG010000029">
    <property type="protein sequence ID" value="MFC4728515.1"/>
    <property type="molecule type" value="Genomic_DNA"/>
</dbReference>
<proteinExistence type="predicted"/>
<comment type="cofactor">
    <cofactor evidence="2">
        <name>Zn(2+)</name>
        <dbReference type="ChEBI" id="CHEBI:29105"/>
    </cofactor>
</comment>
<dbReference type="Pfam" id="PF02805">
    <property type="entry name" value="Ada_Zn_binding"/>
    <property type="match status" value="1"/>
</dbReference>
<dbReference type="SMART" id="SM01009">
    <property type="entry name" value="AlkA_N"/>
    <property type="match status" value="1"/>
</dbReference>
<gene>
    <name evidence="11" type="ORF">ACFO3Q_10080</name>
</gene>
<dbReference type="PANTHER" id="PTHR43003:SF13">
    <property type="entry name" value="DNA-3-METHYLADENINE GLYCOSYLASE 2"/>
    <property type="match status" value="1"/>
</dbReference>
<dbReference type="InterPro" id="IPR023170">
    <property type="entry name" value="HhH_base_excis_C"/>
</dbReference>
<keyword evidence="7" id="KW-0010">Activator</keyword>
<dbReference type="SUPFAM" id="SSF46689">
    <property type="entry name" value="Homeodomain-like"/>
    <property type="match status" value="1"/>
</dbReference>
<keyword evidence="12" id="KW-1185">Reference proteome</keyword>
<dbReference type="InterPro" id="IPR035451">
    <property type="entry name" value="Ada-like_dom_sf"/>
</dbReference>
<dbReference type="EC" id="3.2.2.21" evidence="3"/>
<dbReference type="InterPro" id="IPR051912">
    <property type="entry name" value="Alkylbase_DNA_Glycosylase/TA"/>
</dbReference>
<evidence type="ECO:0000256" key="8">
    <source>
        <dbReference type="ARBA" id="ARBA00023163"/>
    </source>
</evidence>
<evidence type="ECO:0000313" key="12">
    <source>
        <dbReference type="Proteomes" id="UP001595892"/>
    </source>
</evidence>
<dbReference type="Gene3D" id="3.30.310.20">
    <property type="entry name" value="DNA-3-methyladenine glycosylase AlkA, N-terminal domain"/>
    <property type="match status" value="1"/>
</dbReference>
<dbReference type="Proteomes" id="UP001595892">
    <property type="component" value="Unassembled WGS sequence"/>
</dbReference>
<keyword evidence="4" id="KW-0489">Methyltransferase</keyword>
<dbReference type="SUPFAM" id="SSF48150">
    <property type="entry name" value="DNA-glycosylase"/>
    <property type="match status" value="1"/>
</dbReference>
<name>A0ABV9NL06_9GAMM</name>
<dbReference type="SMART" id="SM00342">
    <property type="entry name" value="HTH_ARAC"/>
    <property type="match status" value="1"/>
</dbReference>
<sequence>MADTFDARYRAIASRDERYDGVFFTAVRTTGIYCRPSCPARTPRRENVQFFDSAAAAQAAGFRACRRCRPEASPGSPAWDARADRVARALRLIHAGALDEAGVDALAARLSISPRHLHREMVAEVGVGPLAIARTRRAQTARMLLEATALPVTDVAFAAGYASIRQFNASMHEAFGCAPGALRGRRPRTTGDSREIVLRVAVRTPFAHVPLLDFLGSRAVPGIERLEAGTYLRSLRLAHGGAIVAVAPDAAAGHARVRLRLDDLRDLADAVARVRRLFDMDADPRAVDAALATDPLLAPLVAGRPGLRVPGHVDGFELAVRAVLGQQVTVQGARTLAGRLVARLGTPLAAPEGEIDRLFPTPQALLDDDLGGLGLTGGRIRALQALARAVLSGEVELDAGSDRARTREALCALPGFGPWTAEYVAMRALRDPDAFPATDIGLRNAMAGLGQPLDARALARRAEAWRPWRAYATLHLWTHLAGAAPARRRPLQEA</sequence>
<keyword evidence="5" id="KW-0227">DNA damage</keyword>
<dbReference type="InterPro" id="IPR004026">
    <property type="entry name" value="Ada_DNA_repair_Zn-bd"/>
</dbReference>
<dbReference type="Gene3D" id="1.10.10.60">
    <property type="entry name" value="Homeodomain-like"/>
    <property type="match status" value="1"/>
</dbReference>
<reference evidence="12" key="1">
    <citation type="journal article" date="2019" name="Int. J. Syst. Evol. Microbiol.">
        <title>The Global Catalogue of Microorganisms (GCM) 10K type strain sequencing project: providing services to taxonomists for standard genome sequencing and annotation.</title>
        <authorList>
            <consortium name="The Broad Institute Genomics Platform"/>
            <consortium name="The Broad Institute Genome Sequencing Center for Infectious Disease"/>
            <person name="Wu L."/>
            <person name="Ma J."/>
        </authorList>
    </citation>
    <scope>NUCLEOTIDE SEQUENCE [LARGE SCALE GENOMIC DNA]</scope>
    <source>
        <strain evidence="12">CGMCC 1.13574</strain>
    </source>
</reference>
<dbReference type="Gene3D" id="1.10.340.30">
    <property type="entry name" value="Hypothetical protein, domain 2"/>
    <property type="match status" value="1"/>
</dbReference>
<evidence type="ECO:0000256" key="9">
    <source>
        <dbReference type="ARBA" id="ARBA00023204"/>
    </source>
</evidence>
<evidence type="ECO:0000259" key="10">
    <source>
        <dbReference type="PROSITE" id="PS01124"/>
    </source>
</evidence>
<evidence type="ECO:0000256" key="7">
    <source>
        <dbReference type="ARBA" id="ARBA00023159"/>
    </source>
</evidence>
<feature type="domain" description="HTH araC/xylS-type" evidence="10">
    <location>
        <begin position="87"/>
        <end position="185"/>
    </location>
</feature>
<accession>A0ABV9NL06</accession>
<dbReference type="Gene3D" id="3.40.10.10">
    <property type="entry name" value="DNA Methylphosphotriester Repair Domain"/>
    <property type="match status" value="1"/>
</dbReference>
<keyword evidence="8" id="KW-0804">Transcription</keyword>
<keyword evidence="9" id="KW-0234">DNA repair</keyword>
<dbReference type="SUPFAM" id="SSF55945">
    <property type="entry name" value="TATA-box binding protein-like"/>
    <property type="match status" value="1"/>
</dbReference>
<dbReference type="InterPro" id="IPR011257">
    <property type="entry name" value="DNA_glycosylase"/>
</dbReference>
<dbReference type="Pfam" id="PF06029">
    <property type="entry name" value="AlkA_N"/>
    <property type="match status" value="1"/>
</dbReference>
<protein>
    <recommendedName>
        <fullName evidence="3">DNA-3-methyladenine glycosylase II</fullName>
        <ecNumber evidence="3">3.2.2.21</ecNumber>
    </recommendedName>
</protein>
<dbReference type="RefSeq" id="WP_377004547.1">
    <property type="nucleotide sequence ID" value="NZ_JBHSGG010000029.1"/>
</dbReference>
<dbReference type="SMART" id="SM00478">
    <property type="entry name" value="ENDO3c"/>
    <property type="match status" value="1"/>
</dbReference>
<dbReference type="Pfam" id="PF12833">
    <property type="entry name" value="HTH_18"/>
    <property type="match status" value="1"/>
</dbReference>
<evidence type="ECO:0000313" key="11">
    <source>
        <dbReference type="EMBL" id="MFC4728515.1"/>
    </source>
</evidence>
<comment type="catalytic activity">
    <reaction evidence="1">
        <text>Hydrolysis of alkylated DNA, releasing 3-methyladenine, 3-methylguanine, 7-methylguanine and 7-methyladenine.</text>
        <dbReference type="EC" id="3.2.2.21"/>
    </reaction>
</comment>
<keyword evidence="4" id="KW-0808">Transferase</keyword>